<dbReference type="InterPro" id="IPR037257">
    <property type="entry name" value="T2SS_E_N_sf"/>
</dbReference>
<dbReference type="PANTHER" id="PTHR30258">
    <property type="entry name" value="TYPE II SECRETION SYSTEM PROTEIN GSPE-RELATED"/>
    <property type="match status" value="1"/>
</dbReference>
<comment type="caution">
    <text evidence="5">The sequence shown here is derived from an EMBL/GenBank/DDBJ whole genome shotgun (WGS) entry which is preliminary data.</text>
</comment>
<organism evidence="5 6">
    <name type="scientific">Candidatus Kerfeldbacteria bacterium CG08_land_8_20_14_0_20_43_14</name>
    <dbReference type="NCBI Taxonomy" id="2014246"/>
    <lineage>
        <taxon>Bacteria</taxon>
        <taxon>Candidatus Kerfeldiibacteriota</taxon>
    </lineage>
</organism>
<dbReference type="Pfam" id="PF00437">
    <property type="entry name" value="T2SSE"/>
    <property type="match status" value="1"/>
</dbReference>
<sequence length="559" mass="62261">MSSKQHLQVAPEEAQEKFKEKMVEIGIKDQERAVQRHADELRLGYINLKGFPIAPEILVMIQEGVARDLKVIAFFREGNEVRIGAVDPANDQVINFMENLTADAKVSIVPYLISEHSFDLAVKLYAAVPKIKKFTAGVQISPEDIINFKQNLKTIHDIDEKLKEVSLTQVITLLIAGAIISRSSDIHIEAEEKEVMIRYRIDGVLHEIAHLPVEDWKKIISRIKLLAHLKLNIIEKPQDGRLTIYLEKETIDVRVSTLPTAFGESAVMRLLMSSALGLKIDDLGMRGKALEIIRKQVRRPNGMILTTGPTGSGKTTTLYAFLTTLNKPEINIITLENPIEYHLNGVNQSQVDEEKDYSFAKGLRSILRQDPDIVMVGEVRDGETVEIAVNAALTGHLVLSTLHTNDAAGAIPRLLALGVKAFLLAPALNAIIGQRLVRRICQSCKIPITVSQETMERIKETLSKIPTNSGEKINLDDLHFYKGQGCDKCQSIGYKGRIGIYEVLTMNSDIEKIILSTQVSEYDIRAIAAKYGMITMVQDGLLKALEGITTVDEVFEKIE</sequence>
<reference evidence="6" key="1">
    <citation type="submission" date="2017-09" db="EMBL/GenBank/DDBJ databases">
        <title>Depth-based differentiation of microbial function through sediment-hosted aquifers and enrichment of novel symbionts in the deep terrestrial subsurface.</title>
        <authorList>
            <person name="Probst A.J."/>
            <person name="Ladd B."/>
            <person name="Jarett J.K."/>
            <person name="Geller-Mcgrath D.E."/>
            <person name="Sieber C.M.K."/>
            <person name="Emerson J.B."/>
            <person name="Anantharaman K."/>
            <person name="Thomas B.C."/>
            <person name="Malmstrom R."/>
            <person name="Stieglmeier M."/>
            <person name="Klingl A."/>
            <person name="Woyke T."/>
            <person name="Ryan C.M."/>
            <person name="Banfield J.F."/>
        </authorList>
    </citation>
    <scope>NUCLEOTIDE SEQUENCE [LARGE SCALE GENOMIC DNA]</scope>
</reference>
<dbReference type="Gene3D" id="3.30.450.90">
    <property type="match status" value="1"/>
</dbReference>
<dbReference type="Gene3D" id="3.40.50.300">
    <property type="entry name" value="P-loop containing nucleotide triphosphate hydrolases"/>
    <property type="match status" value="1"/>
</dbReference>
<dbReference type="Pfam" id="PF05157">
    <property type="entry name" value="MshEN"/>
    <property type="match status" value="1"/>
</dbReference>
<dbReference type="GO" id="GO:0005886">
    <property type="term" value="C:plasma membrane"/>
    <property type="evidence" value="ECO:0007669"/>
    <property type="project" value="TreeGrafter"/>
</dbReference>
<proteinExistence type="inferred from homology"/>
<dbReference type="InterPro" id="IPR001482">
    <property type="entry name" value="T2SS/T4SS_dom"/>
</dbReference>
<dbReference type="GO" id="GO:0005524">
    <property type="term" value="F:ATP binding"/>
    <property type="evidence" value="ECO:0007669"/>
    <property type="project" value="UniProtKB-KW"/>
</dbReference>
<dbReference type="InterPro" id="IPR007831">
    <property type="entry name" value="T2SS_GspE_N"/>
</dbReference>
<evidence type="ECO:0000256" key="1">
    <source>
        <dbReference type="ARBA" id="ARBA00006611"/>
    </source>
</evidence>
<protein>
    <recommendedName>
        <fullName evidence="4">Bacterial type II secretion system protein E domain-containing protein</fullName>
    </recommendedName>
</protein>
<dbReference type="FunFam" id="3.40.50.300:FF:000398">
    <property type="entry name" value="Type IV pilus assembly ATPase PilB"/>
    <property type="match status" value="1"/>
</dbReference>
<dbReference type="GO" id="GO:0016887">
    <property type="term" value="F:ATP hydrolysis activity"/>
    <property type="evidence" value="ECO:0007669"/>
    <property type="project" value="TreeGrafter"/>
</dbReference>
<name>A0A2H0YQ82_9BACT</name>
<dbReference type="Proteomes" id="UP000236845">
    <property type="component" value="Unassembled WGS sequence"/>
</dbReference>
<dbReference type="CDD" id="cd01129">
    <property type="entry name" value="PulE-GspE-like"/>
    <property type="match status" value="1"/>
</dbReference>
<keyword evidence="3" id="KW-0067">ATP-binding</keyword>
<dbReference type="InterPro" id="IPR027417">
    <property type="entry name" value="P-loop_NTPase"/>
</dbReference>
<gene>
    <name evidence="5" type="ORF">COT26_02410</name>
</gene>
<evidence type="ECO:0000256" key="3">
    <source>
        <dbReference type="ARBA" id="ARBA00022840"/>
    </source>
</evidence>
<accession>A0A2H0YQ82</accession>
<evidence type="ECO:0000313" key="6">
    <source>
        <dbReference type="Proteomes" id="UP000236845"/>
    </source>
</evidence>
<dbReference type="PROSITE" id="PS00662">
    <property type="entry name" value="T2SP_E"/>
    <property type="match status" value="1"/>
</dbReference>
<keyword evidence="2" id="KW-0547">Nucleotide-binding</keyword>
<dbReference type="AlphaFoldDB" id="A0A2H0YQ82"/>
<comment type="similarity">
    <text evidence="1">Belongs to the GSP E family.</text>
</comment>
<dbReference type="SUPFAM" id="SSF52540">
    <property type="entry name" value="P-loop containing nucleoside triphosphate hydrolases"/>
    <property type="match status" value="1"/>
</dbReference>
<evidence type="ECO:0000313" key="5">
    <source>
        <dbReference type="EMBL" id="PIS40620.1"/>
    </source>
</evidence>
<dbReference type="SUPFAM" id="SSF160246">
    <property type="entry name" value="EspE N-terminal domain-like"/>
    <property type="match status" value="1"/>
</dbReference>
<dbReference type="EMBL" id="PEXW01000054">
    <property type="protein sequence ID" value="PIS40620.1"/>
    <property type="molecule type" value="Genomic_DNA"/>
</dbReference>
<evidence type="ECO:0000259" key="4">
    <source>
        <dbReference type="PROSITE" id="PS00662"/>
    </source>
</evidence>
<feature type="domain" description="Bacterial type II secretion system protein E" evidence="4">
    <location>
        <begin position="367"/>
        <end position="381"/>
    </location>
</feature>
<dbReference type="PANTHER" id="PTHR30258:SF1">
    <property type="entry name" value="PROTEIN TRANSPORT PROTEIN HOFB HOMOLOG"/>
    <property type="match status" value="1"/>
</dbReference>
<evidence type="ECO:0000256" key="2">
    <source>
        <dbReference type="ARBA" id="ARBA00022741"/>
    </source>
</evidence>